<dbReference type="EMBL" id="LMAW01002677">
    <property type="protein sequence ID" value="KQK78299.1"/>
    <property type="molecule type" value="Genomic_DNA"/>
</dbReference>
<comment type="caution">
    <text evidence="1">The sequence shown here is derived from an EMBL/GenBank/DDBJ whole genome shotgun (WGS) entry which is preliminary data.</text>
</comment>
<dbReference type="Proteomes" id="UP000051836">
    <property type="component" value="Unassembled WGS sequence"/>
</dbReference>
<dbReference type="STRING" id="12930.A0A0Q3PBL2"/>
<dbReference type="AlphaFoldDB" id="A0A0Q3PBL2"/>
<name>A0A0Q3PBL2_AMAAE</name>
<sequence length="77" mass="8931">MAGYCCSAEKTESRRISAETEPQLRRDKRDFRWELKLLLLARSPMKAYLILRIGPWSEIHDGRPSVGSVFPIVLKKE</sequence>
<evidence type="ECO:0000313" key="1">
    <source>
        <dbReference type="EMBL" id="KQK78299.1"/>
    </source>
</evidence>
<keyword evidence="2" id="KW-1185">Reference proteome</keyword>
<reference evidence="1 2" key="1">
    <citation type="submission" date="2015-10" db="EMBL/GenBank/DDBJ databases">
        <authorList>
            <person name="Gilbert D.G."/>
        </authorList>
    </citation>
    <scope>NUCLEOTIDE SEQUENCE [LARGE SCALE GENOMIC DNA]</scope>
    <source>
        <strain evidence="1">FVVF132</strain>
    </source>
</reference>
<dbReference type="OrthoDB" id="5817230at2759"/>
<accession>A0A0Q3PBL2</accession>
<gene>
    <name evidence="1" type="ORF">AAES_116679</name>
</gene>
<proteinExistence type="predicted"/>
<evidence type="ECO:0000313" key="2">
    <source>
        <dbReference type="Proteomes" id="UP000051836"/>
    </source>
</evidence>
<protein>
    <submittedName>
        <fullName evidence="1">Uncharacterized protein</fullName>
    </submittedName>
</protein>
<organism evidence="1 2">
    <name type="scientific">Amazona aestiva</name>
    <name type="common">Blue-fronted Amazon parrot</name>
    <dbReference type="NCBI Taxonomy" id="12930"/>
    <lineage>
        <taxon>Eukaryota</taxon>
        <taxon>Metazoa</taxon>
        <taxon>Chordata</taxon>
        <taxon>Craniata</taxon>
        <taxon>Vertebrata</taxon>
        <taxon>Euteleostomi</taxon>
        <taxon>Archelosauria</taxon>
        <taxon>Archosauria</taxon>
        <taxon>Dinosauria</taxon>
        <taxon>Saurischia</taxon>
        <taxon>Theropoda</taxon>
        <taxon>Coelurosauria</taxon>
        <taxon>Aves</taxon>
        <taxon>Neognathae</taxon>
        <taxon>Neoaves</taxon>
        <taxon>Telluraves</taxon>
        <taxon>Australaves</taxon>
        <taxon>Psittaciformes</taxon>
        <taxon>Psittacidae</taxon>
        <taxon>Amazona</taxon>
    </lineage>
</organism>